<feature type="region of interest" description="Disordered" evidence="1">
    <location>
        <begin position="1"/>
        <end position="81"/>
    </location>
</feature>
<proteinExistence type="predicted"/>
<gene>
    <name evidence="2" type="ORF">ABZ510_12550</name>
</gene>
<evidence type="ECO:0008006" key="4">
    <source>
        <dbReference type="Google" id="ProtNLM"/>
    </source>
</evidence>
<protein>
    <recommendedName>
        <fullName evidence="4">DUF5709 domain-containing protein</fullName>
    </recommendedName>
</protein>
<dbReference type="Proteomes" id="UP001550628">
    <property type="component" value="Unassembled WGS sequence"/>
</dbReference>
<dbReference type="GeneID" id="96246359"/>
<comment type="caution">
    <text evidence="2">The sequence shown here is derived from an EMBL/GenBank/DDBJ whole genome shotgun (WGS) entry which is preliminary data.</text>
</comment>
<evidence type="ECO:0000313" key="2">
    <source>
        <dbReference type="EMBL" id="MEU1952686.1"/>
    </source>
</evidence>
<evidence type="ECO:0000256" key="1">
    <source>
        <dbReference type="SAM" id="MobiDB-lite"/>
    </source>
</evidence>
<keyword evidence="3" id="KW-1185">Reference proteome</keyword>
<accession>A0ABV2WP73</accession>
<evidence type="ECO:0000313" key="3">
    <source>
        <dbReference type="Proteomes" id="UP001550628"/>
    </source>
</evidence>
<feature type="compositionally biased region" description="Basic and acidic residues" evidence="1">
    <location>
        <begin position="18"/>
        <end position="68"/>
    </location>
</feature>
<dbReference type="EMBL" id="JBEYBF010000007">
    <property type="protein sequence ID" value="MEU1952686.1"/>
    <property type="molecule type" value="Genomic_DNA"/>
</dbReference>
<organism evidence="2 3">
    <name type="scientific">Nocardia rhamnosiphila</name>
    <dbReference type="NCBI Taxonomy" id="426716"/>
    <lineage>
        <taxon>Bacteria</taxon>
        <taxon>Bacillati</taxon>
        <taxon>Actinomycetota</taxon>
        <taxon>Actinomycetes</taxon>
        <taxon>Mycobacteriales</taxon>
        <taxon>Nocardiaceae</taxon>
        <taxon>Nocardia</taxon>
    </lineage>
</organism>
<dbReference type="RefSeq" id="WP_030522273.1">
    <property type="nucleotide sequence ID" value="NZ_JBEXYG010000006.1"/>
</dbReference>
<sequence length="81" mass="9504">MDREPREPDMGDDDQEDEVRAYERYIEDPPADLRIRNREGDDDGRLGIAEELRQEPDRRDRATDDNRPAEAAAIHIEEEPE</sequence>
<name>A0ABV2WP73_9NOCA</name>
<reference evidence="2 3" key="1">
    <citation type="submission" date="2024-06" db="EMBL/GenBank/DDBJ databases">
        <title>The Natural Products Discovery Center: Release of the First 8490 Sequenced Strains for Exploring Actinobacteria Biosynthetic Diversity.</title>
        <authorList>
            <person name="Kalkreuter E."/>
            <person name="Kautsar S.A."/>
            <person name="Yang D."/>
            <person name="Bader C.D."/>
            <person name="Teijaro C.N."/>
            <person name="Fluegel L."/>
            <person name="Davis C.M."/>
            <person name="Simpson J.R."/>
            <person name="Lauterbach L."/>
            <person name="Steele A.D."/>
            <person name="Gui C."/>
            <person name="Meng S."/>
            <person name="Li G."/>
            <person name="Viehrig K."/>
            <person name="Ye F."/>
            <person name="Su P."/>
            <person name="Kiefer A.F."/>
            <person name="Nichols A."/>
            <person name="Cepeda A.J."/>
            <person name="Yan W."/>
            <person name="Fan B."/>
            <person name="Jiang Y."/>
            <person name="Adhikari A."/>
            <person name="Zheng C.-J."/>
            <person name="Schuster L."/>
            <person name="Cowan T.M."/>
            <person name="Smanski M.J."/>
            <person name="Chevrette M.G."/>
            <person name="De Carvalho L.P.S."/>
            <person name="Shen B."/>
        </authorList>
    </citation>
    <scope>NUCLEOTIDE SEQUENCE [LARGE SCALE GENOMIC DNA]</scope>
    <source>
        <strain evidence="2 3">NPDC019708</strain>
    </source>
</reference>